<name>A0AA38HZX8_9CUCU</name>
<dbReference type="GO" id="GO:0006751">
    <property type="term" value="P:glutathione catabolic process"/>
    <property type="evidence" value="ECO:0007669"/>
    <property type="project" value="InterPro"/>
</dbReference>
<organism evidence="1 2">
    <name type="scientific">Zophobas morio</name>
    <dbReference type="NCBI Taxonomy" id="2755281"/>
    <lineage>
        <taxon>Eukaryota</taxon>
        <taxon>Metazoa</taxon>
        <taxon>Ecdysozoa</taxon>
        <taxon>Arthropoda</taxon>
        <taxon>Hexapoda</taxon>
        <taxon>Insecta</taxon>
        <taxon>Pterygota</taxon>
        <taxon>Neoptera</taxon>
        <taxon>Endopterygota</taxon>
        <taxon>Coleoptera</taxon>
        <taxon>Polyphaga</taxon>
        <taxon>Cucujiformia</taxon>
        <taxon>Tenebrionidae</taxon>
        <taxon>Zophobas</taxon>
    </lineage>
</organism>
<dbReference type="PANTHER" id="PTHR11686">
    <property type="entry name" value="GAMMA GLUTAMYL TRANSPEPTIDASE"/>
    <property type="match status" value="1"/>
</dbReference>
<sequence>MRTLWFHQNIKEAVDAPRIHHQLYPMEVQYEYGVLQQVIDGLEAMGHKTSRYKDAGSIICALLKKSDAIYANADFRKGGDVYGI</sequence>
<dbReference type="GO" id="GO:0036374">
    <property type="term" value="F:glutathione hydrolase activity"/>
    <property type="evidence" value="ECO:0007669"/>
    <property type="project" value="InterPro"/>
</dbReference>
<dbReference type="InterPro" id="IPR000101">
    <property type="entry name" value="GGT_peptidase"/>
</dbReference>
<evidence type="ECO:0000313" key="1">
    <source>
        <dbReference type="EMBL" id="KAJ3646579.1"/>
    </source>
</evidence>
<comment type="caution">
    <text evidence="1">The sequence shown here is derived from an EMBL/GenBank/DDBJ whole genome shotgun (WGS) entry which is preliminary data.</text>
</comment>
<dbReference type="InterPro" id="IPR029055">
    <property type="entry name" value="Ntn_hydrolases_N"/>
</dbReference>
<gene>
    <name evidence="1" type="ORF">Zmor_024161</name>
</gene>
<protein>
    <recommendedName>
        <fullName evidence="3">Gamma-glutamyltransferase</fullName>
    </recommendedName>
</protein>
<dbReference type="PANTHER" id="PTHR11686:SF9">
    <property type="entry name" value="RE13973P"/>
    <property type="match status" value="1"/>
</dbReference>
<dbReference type="Gene3D" id="3.60.20.40">
    <property type="match status" value="1"/>
</dbReference>
<proteinExistence type="predicted"/>
<evidence type="ECO:0008006" key="3">
    <source>
        <dbReference type="Google" id="ProtNLM"/>
    </source>
</evidence>
<accession>A0AA38HZX8</accession>
<dbReference type="SUPFAM" id="SSF56235">
    <property type="entry name" value="N-terminal nucleophile aminohydrolases (Ntn hydrolases)"/>
    <property type="match status" value="1"/>
</dbReference>
<dbReference type="Pfam" id="PF01019">
    <property type="entry name" value="G_glu_transpept"/>
    <property type="match status" value="1"/>
</dbReference>
<dbReference type="InterPro" id="IPR043137">
    <property type="entry name" value="GGT_ssub_C"/>
</dbReference>
<evidence type="ECO:0000313" key="2">
    <source>
        <dbReference type="Proteomes" id="UP001168821"/>
    </source>
</evidence>
<dbReference type="AlphaFoldDB" id="A0AA38HZX8"/>
<dbReference type="EMBL" id="JALNTZ010000007">
    <property type="protein sequence ID" value="KAJ3646579.1"/>
    <property type="molecule type" value="Genomic_DNA"/>
</dbReference>
<dbReference type="GO" id="GO:0005886">
    <property type="term" value="C:plasma membrane"/>
    <property type="evidence" value="ECO:0007669"/>
    <property type="project" value="TreeGrafter"/>
</dbReference>
<dbReference type="Proteomes" id="UP001168821">
    <property type="component" value="Unassembled WGS sequence"/>
</dbReference>
<reference evidence="1" key="1">
    <citation type="journal article" date="2023" name="G3 (Bethesda)">
        <title>Whole genome assemblies of Zophobas morio and Tenebrio molitor.</title>
        <authorList>
            <person name="Kaur S."/>
            <person name="Stinson S.A."/>
            <person name="diCenzo G.C."/>
        </authorList>
    </citation>
    <scope>NUCLEOTIDE SEQUENCE</scope>
    <source>
        <strain evidence="1">QUZm001</strain>
    </source>
</reference>
<keyword evidence="2" id="KW-1185">Reference proteome</keyword>